<dbReference type="NCBIfam" id="NF004226">
    <property type="entry name" value="PRK05673.1"/>
    <property type="match status" value="1"/>
</dbReference>
<dbReference type="InterPro" id="IPR029460">
    <property type="entry name" value="DNAPol_HHH"/>
</dbReference>
<keyword evidence="5" id="KW-0239">DNA-directed DNA polymerase</keyword>
<dbReference type="Gene3D" id="1.10.150.870">
    <property type="match status" value="1"/>
</dbReference>
<dbReference type="NCBIfam" id="TIGR00594">
    <property type="entry name" value="polc"/>
    <property type="match status" value="1"/>
</dbReference>
<organism evidence="8">
    <name type="scientific">uncultured bacterium F39-01</name>
    <dbReference type="NCBI Taxonomy" id="1191434"/>
    <lineage>
        <taxon>Bacteria</taxon>
        <taxon>environmental samples</taxon>
    </lineage>
</organism>
<dbReference type="GO" id="GO:0008408">
    <property type="term" value="F:3'-5' exonuclease activity"/>
    <property type="evidence" value="ECO:0007669"/>
    <property type="project" value="InterPro"/>
</dbReference>
<dbReference type="NCBIfam" id="NF005298">
    <property type="entry name" value="PRK06826.1"/>
    <property type="match status" value="1"/>
</dbReference>
<dbReference type="PANTHER" id="PTHR32294">
    <property type="entry name" value="DNA POLYMERASE III SUBUNIT ALPHA"/>
    <property type="match status" value="1"/>
</dbReference>
<dbReference type="Gene3D" id="3.20.20.140">
    <property type="entry name" value="Metal-dependent hydrolases"/>
    <property type="match status" value="1"/>
</dbReference>
<keyword evidence="3" id="KW-0548">Nucleotidyltransferase</keyword>
<dbReference type="EC" id="2.7.7.7" evidence="1"/>
<dbReference type="InterPro" id="IPR004013">
    <property type="entry name" value="PHP_dom"/>
</dbReference>
<dbReference type="Pfam" id="PF17657">
    <property type="entry name" value="DNA_pol3_finger"/>
    <property type="match status" value="1"/>
</dbReference>
<evidence type="ECO:0000256" key="3">
    <source>
        <dbReference type="ARBA" id="ARBA00022695"/>
    </source>
</evidence>
<dbReference type="CDD" id="cd04485">
    <property type="entry name" value="DnaE_OBF"/>
    <property type="match status" value="1"/>
</dbReference>
<dbReference type="GO" id="GO:0006260">
    <property type="term" value="P:DNA replication"/>
    <property type="evidence" value="ECO:0007669"/>
    <property type="project" value="UniProtKB-KW"/>
</dbReference>
<dbReference type="AlphaFoldDB" id="I3VIC8"/>
<keyword evidence="2" id="KW-0808">Transferase</keyword>
<evidence type="ECO:0000256" key="2">
    <source>
        <dbReference type="ARBA" id="ARBA00022679"/>
    </source>
</evidence>
<dbReference type="Gene3D" id="1.10.10.1600">
    <property type="entry name" value="Bacterial DNA polymerase III alpha subunit, thumb domain"/>
    <property type="match status" value="1"/>
</dbReference>
<dbReference type="SUPFAM" id="SSF160975">
    <property type="entry name" value="AF1531-like"/>
    <property type="match status" value="1"/>
</dbReference>
<dbReference type="Pfam" id="PF02811">
    <property type="entry name" value="PHP"/>
    <property type="match status" value="1"/>
</dbReference>
<dbReference type="InterPro" id="IPR041931">
    <property type="entry name" value="DNA_pol3_alpha_thumb_dom"/>
</dbReference>
<comment type="catalytic activity">
    <reaction evidence="6">
        <text>DNA(n) + a 2'-deoxyribonucleoside 5'-triphosphate = DNA(n+1) + diphosphate</text>
        <dbReference type="Rhea" id="RHEA:22508"/>
        <dbReference type="Rhea" id="RHEA-COMP:17339"/>
        <dbReference type="Rhea" id="RHEA-COMP:17340"/>
        <dbReference type="ChEBI" id="CHEBI:33019"/>
        <dbReference type="ChEBI" id="CHEBI:61560"/>
        <dbReference type="ChEBI" id="CHEBI:173112"/>
        <dbReference type="EC" id="2.7.7.7"/>
    </reaction>
</comment>
<dbReference type="InterPro" id="IPR016195">
    <property type="entry name" value="Pol/histidinol_Pase-like"/>
</dbReference>
<dbReference type="InterPro" id="IPR011708">
    <property type="entry name" value="DNA_pol3_alpha_NTPase_dom"/>
</dbReference>
<evidence type="ECO:0000313" key="8">
    <source>
        <dbReference type="EMBL" id="AFK79134.1"/>
    </source>
</evidence>
<evidence type="ECO:0000256" key="6">
    <source>
        <dbReference type="ARBA" id="ARBA00049244"/>
    </source>
</evidence>
<dbReference type="Pfam" id="PF14579">
    <property type="entry name" value="HHH_6"/>
    <property type="match status" value="1"/>
</dbReference>
<dbReference type="CDD" id="cd12113">
    <property type="entry name" value="PHP_PolIIIA_DnaE3"/>
    <property type="match status" value="1"/>
</dbReference>
<dbReference type="InterPro" id="IPR040982">
    <property type="entry name" value="DNA_pol3_finger"/>
</dbReference>
<name>I3VIC8_9BACT</name>
<feature type="domain" description="Polymerase/histidinol phosphatase N-terminal" evidence="7">
    <location>
        <begin position="7"/>
        <end position="74"/>
    </location>
</feature>
<reference evidence="8" key="1">
    <citation type="submission" date="2012-04" db="EMBL/GenBank/DDBJ databases">
        <title>Characterization of mineral phosphate solubilization trait from soil metagenome.</title>
        <authorList>
            <person name="Chhabra S."/>
            <person name="Brazil D."/>
            <person name="Morrissey J."/>
            <person name="Burke J."/>
            <person name="O'Gara F."/>
            <person name="Dowling D."/>
        </authorList>
    </citation>
    <scope>NUCLEOTIDE SEQUENCE</scope>
</reference>
<dbReference type="InterPro" id="IPR003141">
    <property type="entry name" value="Pol/His_phosphatase_N"/>
</dbReference>
<dbReference type="Pfam" id="PF07733">
    <property type="entry name" value="DNA_pol3_alpha"/>
    <property type="match status" value="1"/>
</dbReference>
<evidence type="ECO:0000256" key="5">
    <source>
        <dbReference type="ARBA" id="ARBA00022932"/>
    </source>
</evidence>
<dbReference type="PANTHER" id="PTHR32294:SF0">
    <property type="entry name" value="DNA POLYMERASE III SUBUNIT ALPHA"/>
    <property type="match status" value="1"/>
</dbReference>
<dbReference type="SMART" id="SM00481">
    <property type="entry name" value="POLIIIAc"/>
    <property type="match status" value="1"/>
</dbReference>
<dbReference type="SUPFAM" id="SSF89550">
    <property type="entry name" value="PHP domain-like"/>
    <property type="match status" value="1"/>
</dbReference>
<accession>I3VIC8</accession>
<dbReference type="EMBL" id="JQ970523">
    <property type="protein sequence ID" value="AFK79134.1"/>
    <property type="molecule type" value="Genomic_DNA"/>
</dbReference>
<evidence type="ECO:0000256" key="1">
    <source>
        <dbReference type="ARBA" id="ARBA00012417"/>
    </source>
</evidence>
<keyword evidence="4" id="KW-0235">DNA replication</keyword>
<dbReference type="InterPro" id="IPR004805">
    <property type="entry name" value="DnaE2/DnaE/PolC"/>
</dbReference>
<evidence type="ECO:0000259" key="7">
    <source>
        <dbReference type="SMART" id="SM00481"/>
    </source>
</evidence>
<sequence>MQEPQFVHLHLHTDYSLLDGAIQIKPLSKRIEELGMPAVAMTDHGNMYGAISFYNAMKYRGVKPIIGCETYIAKGSRRDRAASGPGEKANFHLILLAQNYEGYQNLVRLTSKAYTEGFYYKPRIDKELLAEHSKGLIGLSACMSGVPSAMLAQDKCEDAAKAAIEFEEIFGKGNYFLEIQEHGLDAQQRIRKSLVDLSKRTGVPLVATNDAHYLMPEDSTAHDVLLCIGSGKTVNETNRLRYASPNFYVRSPEEMWRIFGSEIPEVLTRTVEIAERIDLKLPENINHLPKYPIPQSDQGLSEDDYFEKVVREGFERRRAKVFEPQIARGQLKQPISDYQTRLSSEIQMIKQMGFPGYFLIVWDFVRYAKEHSIPVGPGRGSAAGSLVAYCLEITDVDPIQYDLLFERFLNPGRVSLPDIDIDFCVRGRGDVINHVADLYGRDSVCQIITFGTLASKAAIKDVGRALEVPYAEVERIAKMIPPPVRGRNVSIGQALEQVPELKRELETNPQVKEILEIAQRLEGCARHSSVHAAGVVISPLPLQELIPIAVSGKEELTTQYVMSDLEKTGMLKMDFLALTALTVINDCLISIKQSLELEINWSDIALNDAKALSVFAEGRTEAVFQFESSGMQEICRKLKPKGVEDLAALNALYRPGPLDGGMVDEFILRHHGKKSVRYLVPEMKEILSNTYGIIVYQEQIMQLAQKLAGYTLSEADLMRRAMGKKKREEMAVHEEKFVKGAVERGIKQEKAEKIFSLMAQFSDYGFNRSHSVAYAYLAFQTAYLKAHYPEHFYAAVLSSEAQDVAKVFKYSKELKAQKIALLPPDVNESNSGFTPLSGAIRYGLTAIKGLGNSIVNAICEAREAGPFKSFFDFTERVETSTLNKRVFESLVSAGAFDSIKDDRPLPMWRGALFGMIDVALSHAQRARRERIQGQSGLFGAIPEQIDYSNEIPPHAKGWTQTEVLAAEKAALGFYITGHPLENHLELLQSMKAAKSTELPGLTTGNRVTSGGIINDLQIRTTKKGDKFALLRLEDELGGTKCVLWPEVYRKNVAALQNDQPAIITGRLELSEDNPPTIIVDQVQSLAAAEQINEFVVLRTPTKEDFRDLFDSILTVLSAHPGDCDVTLEAVVEDQTLVRVRANPALRVKRGDALESELKKLGCTVTFEKMATVARA</sequence>
<evidence type="ECO:0000256" key="4">
    <source>
        <dbReference type="ARBA" id="ARBA00022705"/>
    </source>
</evidence>
<protein>
    <recommendedName>
        <fullName evidence="1">DNA-directed DNA polymerase</fullName>
        <ecNumber evidence="1">2.7.7.7</ecNumber>
    </recommendedName>
</protein>
<proteinExistence type="predicted"/>
<dbReference type="GO" id="GO:0003887">
    <property type="term" value="F:DNA-directed DNA polymerase activity"/>
    <property type="evidence" value="ECO:0007669"/>
    <property type="project" value="UniProtKB-KW"/>
</dbReference>